<keyword evidence="3" id="KW-1185">Reference proteome</keyword>
<dbReference type="AlphaFoldDB" id="A0A1E5JQY1"/>
<feature type="compositionally biased region" description="Basic and acidic residues" evidence="1">
    <location>
        <begin position="337"/>
        <end position="351"/>
    </location>
</feature>
<feature type="region of interest" description="Disordered" evidence="1">
    <location>
        <begin position="1"/>
        <end position="27"/>
    </location>
</feature>
<accession>A0A1E5JQY1</accession>
<organism evidence="2 3">
    <name type="scientific">Legionella parisiensis</name>
    <dbReference type="NCBI Taxonomy" id="45071"/>
    <lineage>
        <taxon>Bacteria</taxon>
        <taxon>Pseudomonadati</taxon>
        <taxon>Pseudomonadota</taxon>
        <taxon>Gammaproteobacteria</taxon>
        <taxon>Legionellales</taxon>
        <taxon>Legionellaceae</taxon>
        <taxon>Legionella</taxon>
    </lineage>
</organism>
<evidence type="ECO:0000313" key="3">
    <source>
        <dbReference type="Proteomes" id="UP000095229"/>
    </source>
</evidence>
<reference evidence="2 3" key="1">
    <citation type="submission" date="2016-02" db="EMBL/GenBank/DDBJ databases">
        <title>Secondary metabolites in Legionella.</title>
        <authorList>
            <person name="Tobias N.J."/>
            <person name="Bode H.B."/>
        </authorList>
    </citation>
    <scope>NUCLEOTIDE SEQUENCE [LARGE SCALE GENOMIC DNA]</scope>
    <source>
        <strain evidence="2 3">DSM 19216</strain>
    </source>
</reference>
<feature type="compositionally biased region" description="Polar residues" evidence="1">
    <location>
        <begin position="315"/>
        <end position="336"/>
    </location>
</feature>
<dbReference type="OrthoDB" id="5650838at2"/>
<gene>
    <name evidence="2" type="ORF">lpari_02117</name>
</gene>
<feature type="region of interest" description="Disordered" evidence="1">
    <location>
        <begin position="288"/>
        <end position="359"/>
    </location>
</feature>
<dbReference type="PATRIC" id="fig|45071.6.peg.3050"/>
<name>A0A1E5JQY1_9GAMM</name>
<comment type="caution">
    <text evidence="2">The sequence shown here is derived from an EMBL/GenBank/DDBJ whole genome shotgun (WGS) entry which is preliminary data.</text>
</comment>
<proteinExistence type="predicted"/>
<dbReference type="RefSeq" id="WP_058518556.1">
    <property type="nucleotide sequence ID" value="NZ_CAAAIE010000001.1"/>
</dbReference>
<dbReference type="EMBL" id="LSOG01000061">
    <property type="protein sequence ID" value="OEH46915.1"/>
    <property type="molecule type" value="Genomic_DNA"/>
</dbReference>
<dbReference type="Proteomes" id="UP000095229">
    <property type="component" value="Unassembled WGS sequence"/>
</dbReference>
<sequence length="359" mass="41557">MAKYFFALGPSKSSGDKEAEEEEEYPLENEDEYYISSNNQHESLDPLLAAEYAVFSGNLLRHILGSEHPEYHLLRNKNSTKYYRAAKLLENYNDWQEVVTVLSNGSINFQHKAEDEPKNILDVNIVGLIDLFVACHFLGETDWEGGNFGFIKINDAFFAIRLDPGCSFNSFIIENNINLEKYIDNFIINYLTKEITGNSEDDKYLTEILDHENKKFKSFVAQKLFSDRERIISTMRKVAELSENDLHAIKMKSFSISHFPIADKLIAKLLSRRDLYIRFINHLEKDVHQEETEKEEYDESNSVGQKRKRKKTIGFFNQSSLESPHQSQLGCDNNSQDNDKNVKDKRARIDSSTRSPSQH</sequence>
<protein>
    <submittedName>
        <fullName evidence="2">Uncharacterized protein</fullName>
    </submittedName>
</protein>
<feature type="compositionally biased region" description="Acidic residues" evidence="1">
    <location>
        <begin position="18"/>
        <end position="27"/>
    </location>
</feature>
<evidence type="ECO:0000256" key="1">
    <source>
        <dbReference type="SAM" id="MobiDB-lite"/>
    </source>
</evidence>
<evidence type="ECO:0000313" key="2">
    <source>
        <dbReference type="EMBL" id="OEH46915.1"/>
    </source>
</evidence>